<dbReference type="RefSeq" id="XP_009008877.1">
    <property type="nucleotide sequence ID" value="XM_009010629.1"/>
</dbReference>
<evidence type="ECO:0000313" key="2">
    <source>
        <dbReference type="EMBL" id="ESO12157.1"/>
    </source>
</evidence>
<dbReference type="AlphaFoldDB" id="T1EN08"/>
<protein>
    <submittedName>
        <fullName evidence="2 3">Uncharacterized protein</fullName>
    </submittedName>
</protein>
<accession>T1EN08</accession>
<gene>
    <name evidence="3" type="primary">20197958</name>
    <name evidence="2" type="ORF">HELRODRAFT_158622</name>
</gene>
<reference evidence="3" key="3">
    <citation type="submission" date="2015-06" db="UniProtKB">
        <authorList>
            <consortium name="EnsemblMetazoa"/>
        </authorList>
    </citation>
    <scope>IDENTIFICATION</scope>
</reference>
<sequence>MCPRRGDGQQHSGRGRRRVSRRAKGKAKAVFNHKSRLLSTSKLNMIKLIAPGTQNLPLLLCGPKLECSKGKAKTKGKAKAVFNHKSRLLVRQSKTPSPQQTLNGQGMLRISGFMSNAAMKGCCKWLRTGLSTVKRLGMLNAGSMAGVWKLLRHLKDENMLFLRNKMEVKRCSTTLKQEKTSYFGLATKRHKFVRIGEHMCYNFPIIGL</sequence>
<dbReference type="KEGG" id="hro:HELRODRAFT_158622"/>
<feature type="region of interest" description="Disordered" evidence="1">
    <location>
        <begin position="1"/>
        <end position="29"/>
    </location>
</feature>
<feature type="compositionally biased region" description="Basic residues" evidence="1">
    <location>
        <begin position="13"/>
        <end position="29"/>
    </location>
</feature>
<dbReference type="HOGENOM" id="CLU_1322188_0_0_1"/>
<proteinExistence type="predicted"/>
<keyword evidence="4" id="KW-1185">Reference proteome</keyword>
<name>T1EN08_HELRO</name>
<evidence type="ECO:0000256" key="1">
    <source>
        <dbReference type="SAM" id="MobiDB-lite"/>
    </source>
</evidence>
<reference evidence="2 4" key="2">
    <citation type="journal article" date="2013" name="Nature">
        <title>Insights into bilaterian evolution from three spiralian genomes.</title>
        <authorList>
            <person name="Simakov O."/>
            <person name="Marletaz F."/>
            <person name="Cho S.J."/>
            <person name="Edsinger-Gonzales E."/>
            <person name="Havlak P."/>
            <person name="Hellsten U."/>
            <person name="Kuo D.H."/>
            <person name="Larsson T."/>
            <person name="Lv J."/>
            <person name="Arendt D."/>
            <person name="Savage R."/>
            <person name="Osoegawa K."/>
            <person name="de Jong P."/>
            <person name="Grimwood J."/>
            <person name="Chapman J.A."/>
            <person name="Shapiro H."/>
            <person name="Aerts A."/>
            <person name="Otillar R.P."/>
            <person name="Terry A.Y."/>
            <person name="Boore J.L."/>
            <person name="Grigoriev I.V."/>
            <person name="Lindberg D.R."/>
            <person name="Seaver E.C."/>
            <person name="Weisblat D.A."/>
            <person name="Putnam N.H."/>
            <person name="Rokhsar D.S."/>
        </authorList>
    </citation>
    <scope>NUCLEOTIDE SEQUENCE</scope>
</reference>
<dbReference type="EMBL" id="KB095811">
    <property type="protein sequence ID" value="ESO12157.1"/>
    <property type="molecule type" value="Genomic_DNA"/>
</dbReference>
<dbReference type="InParanoid" id="T1EN08"/>
<evidence type="ECO:0000313" key="3">
    <source>
        <dbReference type="EnsemblMetazoa" id="HelroP158622"/>
    </source>
</evidence>
<dbReference type="EMBL" id="AMQM01000091">
    <property type="status" value="NOT_ANNOTATED_CDS"/>
    <property type="molecule type" value="Genomic_DNA"/>
</dbReference>
<dbReference type="CTD" id="20197958"/>
<dbReference type="EnsemblMetazoa" id="HelroT158622">
    <property type="protein sequence ID" value="HelroP158622"/>
    <property type="gene ID" value="HelroG158622"/>
</dbReference>
<dbReference type="Proteomes" id="UP000015101">
    <property type="component" value="Unassembled WGS sequence"/>
</dbReference>
<organism evidence="3 4">
    <name type="scientific">Helobdella robusta</name>
    <name type="common">Californian leech</name>
    <dbReference type="NCBI Taxonomy" id="6412"/>
    <lineage>
        <taxon>Eukaryota</taxon>
        <taxon>Metazoa</taxon>
        <taxon>Spiralia</taxon>
        <taxon>Lophotrochozoa</taxon>
        <taxon>Annelida</taxon>
        <taxon>Clitellata</taxon>
        <taxon>Hirudinea</taxon>
        <taxon>Rhynchobdellida</taxon>
        <taxon>Glossiphoniidae</taxon>
        <taxon>Helobdella</taxon>
    </lineage>
</organism>
<evidence type="ECO:0000313" key="4">
    <source>
        <dbReference type="Proteomes" id="UP000015101"/>
    </source>
</evidence>
<reference evidence="4" key="1">
    <citation type="submission" date="2012-12" db="EMBL/GenBank/DDBJ databases">
        <authorList>
            <person name="Hellsten U."/>
            <person name="Grimwood J."/>
            <person name="Chapman J.A."/>
            <person name="Shapiro H."/>
            <person name="Aerts A."/>
            <person name="Otillar R.P."/>
            <person name="Terry A.Y."/>
            <person name="Boore J.L."/>
            <person name="Simakov O."/>
            <person name="Marletaz F."/>
            <person name="Cho S.-J."/>
            <person name="Edsinger-Gonzales E."/>
            <person name="Havlak P."/>
            <person name="Kuo D.-H."/>
            <person name="Larsson T."/>
            <person name="Lv J."/>
            <person name="Arendt D."/>
            <person name="Savage R."/>
            <person name="Osoegawa K."/>
            <person name="de Jong P."/>
            <person name="Lindberg D.R."/>
            <person name="Seaver E.C."/>
            <person name="Weisblat D.A."/>
            <person name="Putnam N.H."/>
            <person name="Grigoriev I.V."/>
            <person name="Rokhsar D.S."/>
        </authorList>
    </citation>
    <scope>NUCLEOTIDE SEQUENCE</scope>
</reference>
<dbReference type="GeneID" id="20197958"/>